<feature type="transmembrane region" description="Helical" evidence="1">
    <location>
        <begin position="12"/>
        <end position="32"/>
    </location>
</feature>
<evidence type="ECO:0000256" key="1">
    <source>
        <dbReference type="SAM" id="Phobius"/>
    </source>
</evidence>
<name>A0A0A9FZY3_ARUDO</name>
<reference evidence="2" key="1">
    <citation type="submission" date="2014-09" db="EMBL/GenBank/DDBJ databases">
        <authorList>
            <person name="Magalhaes I.L.F."/>
            <person name="Oliveira U."/>
            <person name="Santos F.R."/>
            <person name="Vidigal T.H.D.A."/>
            <person name="Brescovit A.D."/>
            <person name="Santos A.J."/>
        </authorList>
    </citation>
    <scope>NUCLEOTIDE SEQUENCE</scope>
    <source>
        <tissue evidence="2">Shoot tissue taken approximately 20 cm above the soil surface</tissue>
    </source>
</reference>
<dbReference type="EMBL" id="GBRH01180069">
    <property type="protein sequence ID" value="JAE17827.1"/>
    <property type="molecule type" value="Transcribed_RNA"/>
</dbReference>
<keyword evidence="1" id="KW-1133">Transmembrane helix</keyword>
<sequence length="66" mass="8116">MKSARKVMDRWNYSFFLLIQRILMSILSLSLLKKLLHFFHKDLQKFIQSTVFFNLQEVIYQGKRNY</sequence>
<keyword evidence="1" id="KW-0812">Transmembrane</keyword>
<keyword evidence="1" id="KW-0472">Membrane</keyword>
<evidence type="ECO:0000313" key="2">
    <source>
        <dbReference type="EMBL" id="JAE17827.1"/>
    </source>
</evidence>
<proteinExistence type="predicted"/>
<reference evidence="2" key="2">
    <citation type="journal article" date="2015" name="Data Brief">
        <title>Shoot transcriptome of the giant reed, Arundo donax.</title>
        <authorList>
            <person name="Barrero R.A."/>
            <person name="Guerrero F.D."/>
            <person name="Moolhuijzen P."/>
            <person name="Goolsby J.A."/>
            <person name="Tidwell J."/>
            <person name="Bellgard S.E."/>
            <person name="Bellgard M.I."/>
        </authorList>
    </citation>
    <scope>NUCLEOTIDE SEQUENCE</scope>
    <source>
        <tissue evidence="2">Shoot tissue taken approximately 20 cm above the soil surface</tissue>
    </source>
</reference>
<accession>A0A0A9FZY3</accession>
<organism evidence="2">
    <name type="scientific">Arundo donax</name>
    <name type="common">Giant reed</name>
    <name type="synonym">Donax arundinaceus</name>
    <dbReference type="NCBI Taxonomy" id="35708"/>
    <lineage>
        <taxon>Eukaryota</taxon>
        <taxon>Viridiplantae</taxon>
        <taxon>Streptophyta</taxon>
        <taxon>Embryophyta</taxon>
        <taxon>Tracheophyta</taxon>
        <taxon>Spermatophyta</taxon>
        <taxon>Magnoliopsida</taxon>
        <taxon>Liliopsida</taxon>
        <taxon>Poales</taxon>
        <taxon>Poaceae</taxon>
        <taxon>PACMAD clade</taxon>
        <taxon>Arundinoideae</taxon>
        <taxon>Arundineae</taxon>
        <taxon>Arundo</taxon>
    </lineage>
</organism>
<dbReference type="AlphaFoldDB" id="A0A0A9FZY3"/>
<protein>
    <submittedName>
        <fullName evidence="2">Uncharacterized protein</fullName>
    </submittedName>
</protein>